<dbReference type="Pfam" id="PF21082">
    <property type="entry name" value="MS_channel_3rd"/>
    <property type="match status" value="1"/>
</dbReference>
<dbReference type="SUPFAM" id="SSF82689">
    <property type="entry name" value="Mechanosensitive channel protein MscS (YggB), C-terminal domain"/>
    <property type="match status" value="1"/>
</dbReference>
<keyword evidence="11" id="KW-1185">Reference proteome</keyword>
<dbReference type="EMBL" id="JABSNO010000015">
    <property type="protein sequence ID" value="NRS93018.1"/>
    <property type="molecule type" value="Genomic_DNA"/>
</dbReference>
<evidence type="ECO:0000256" key="6">
    <source>
        <dbReference type="ARBA" id="ARBA00023136"/>
    </source>
</evidence>
<feature type="transmembrane region" description="Helical" evidence="7">
    <location>
        <begin position="63"/>
        <end position="87"/>
    </location>
</feature>
<evidence type="ECO:0000256" key="3">
    <source>
        <dbReference type="ARBA" id="ARBA00022475"/>
    </source>
</evidence>
<protein>
    <submittedName>
        <fullName evidence="10">Small-conductance mechanosensitive channel</fullName>
    </submittedName>
</protein>
<dbReference type="Pfam" id="PF00924">
    <property type="entry name" value="MS_channel_2nd"/>
    <property type="match status" value="1"/>
</dbReference>
<dbReference type="SUPFAM" id="SSF50182">
    <property type="entry name" value="Sm-like ribonucleoproteins"/>
    <property type="match status" value="1"/>
</dbReference>
<dbReference type="InterPro" id="IPR049278">
    <property type="entry name" value="MS_channel_C"/>
</dbReference>
<name>A0A8J8K8I8_9FLAO</name>
<feature type="domain" description="Mechanosensitive ion channel MscS" evidence="8">
    <location>
        <begin position="113"/>
        <end position="176"/>
    </location>
</feature>
<evidence type="ECO:0000256" key="2">
    <source>
        <dbReference type="ARBA" id="ARBA00008017"/>
    </source>
</evidence>
<evidence type="ECO:0000256" key="1">
    <source>
        <dbReference type="ARBA" id="ARBA00004651"/>
    </source>
</evidence>
<dbReference type="InterPro" id="IPR011014">
    <property type="entry name" value="MscS_channel_TM-2"/>
</dbReference>
<dbReference type="PANTHER" id="PTHR30221:SF1">
    <property type="entry name" value="SMALL-CONDUCTANCE MECHANOSENSITIVE CHANNEL"/>
    <property type="match status" value="1"/>
</dbReference>
<dbReference type="RefSeq" id="WP_173779603.1">
    <property type="nucleotide sequence ID" value="NZ_JABSNO010000015.1"/>
</dbReference>
<dbReference type="InterPro" id="IPR045275">
    <property type="entry name" value="MscS_archaea/bacteria_type"/>
</dbReference>
<dbReference type="Gene3D" id="1.10.287.1260">
    <property type="match status" value="1"/>
</dbReference>
<dbReference type="InterPro" id="IPR023408">
    <property type="entry name" value="MscS_beta-dom_sf"/>
</dbReference>
<dbReference type="Gene3D" id="2.30.30.60">
    <property type="match status" value="1"/>
</dbReference>
<dbReference type="GO" id="GO:0008381">
    <property type="term" value="F:mechanosensitive monoatomic ion channel activity"/>
    <property type="evidence" value="ECO:0007669"/>
    <property type="project" value="InterPro"/>
</dbReference>
<evidence type="ECO:0000313" key="10">
    <source>
        <dbReference type="EMBL" id="NRS93018.1"/>
    </source>
</evidence>
<keyword evidence="5 7" id="KW-1133">Transmembrane helix</keyword>
<keyword evidence="4 7" id="KW-0812">Transmembrane</keyword>
<evidence type="ECO:0000256" key="5">
    <source>
        <dbReference type="ARBA" id="ARBA00022989"/>
    </source>
</evidence>
<evidence type="ECO:0000256" key="4">
    <source>
        <dbReference type="ARBA" id="ARBA00022692"/>
    </source>
</evidence>
<reference evidence="10" key="1">
    <citation type="submission" date="2020-05" db="EMBL/GenBank/DDBJ databases">
        <title>Genomic Encyclopedia of Type Strains, Phase IV (KMG-V): Genome sequencing to study the core and pangenomes of soil and plant-associated prokaryotes.</title>
        <authorList>
            <person name="Whitman W."/>
        </authorList>
    </citation>
    <scope>NUCLEOTIDE SEQUENCE</scope>
    <source>
        <strain evidence="10">16F</strain>
    </source>
</reference>
<comment type="caution">
    <text evidence="10">The sequence shown here is derived from an EMBL/GenBank/DDBJ whole genome shotgun (WGS) entry which is preliminary data.</text>
</comment>
<evidence type="ECO:0000256" key="7">
    <source>
        <dbReference type="SAM" id="Phobius"/>
    </source>
</evidence>
<gene>
    <name evidence="10" type="ORF">HNQ03_002103</name>
</gene>
<dbReference type="SUPFAM" id="SSF82861">
    <property type="entry name" value="Mechanosensitive channel protein MscS (YggB), transmembrane region"/>
    <property type="match status" value="1"/>
</dbReference>
<dbReference type="Proteomes" id="UP000610746">
    <property type="component" value="Unassembled WGS sequence"/>
</dbReference>
<dbReference type="PANTHER" id="PTHR30221">
    <property type="entry name" value="SMALL-CONDUCTANCE MECHANOSENSITIVE CHANNEL"/>
    <property type="match status" value="1"/>
</dbReference>
<dbReference type="AlphaFoldDB" id="A0A8J8K8I8"/>
<dbReference type="Gene3D" id="3.30.70.100">
    <property type="match status" value="1"/>
</dbReference>
<comment type="similarity">
    <text evidence="2">Belongs to the MscS (TC 1.A.23) family.</text>
</comment>
<accession>A0A8J8K8I8</accession>
<sequence>METEVKDIGQILTDSWANFLESLPSILLAMMIGIVGIIVIRFISKNAYKIIDSKSKDPLVSSFLVNMLSIILSIFLMVLCLSVIGWGSLTNKILAGAGLGTFVIGFALKDIGENFLAGILMAFSRPFRTGDLIEIEGLRGRVIKMSLRETTIKSLDGRDIYIPNGLILKNPLQNFTIDNYIRQEFLIGLDYNDDVDNIIVLIENTIKQFEQVEKHPEPLVFIEELATSTVNVKAQYWIMTTDVRAPGLKLRSNIMFKVYKTILDKGYRLPSDIVEVALTNVDKG</sequence>
<dbReference type="InterPro" id="IPR010920">
    <property type="entry name" value="LSM_dom_sf"/>
</dbReference>
<keyword evidence="6 7" id="KW-0472">Membrane</keyword>
<organism evidence="10 11">
    <name type="scientific">Frigoriflavimonas asaccharolytica</name>
    <dbReference type="NCBI Taxonomy" id="2735899"/>
    <lineage>
        <taxon>Bacteria</taxon>
        <taxon>Pseudomonadati</taxon>
        <taxon>Bacteroidota</taxon>
        <taxon>Flavobacteriia</taxon>
        <taxon>Flavobacteriales</taxon>
        <taxon>Weeksellaceae</taxon>
        <taxon>Frigoriflavimonas</taxon>
    </lineage>
</organism>
<keyword evidence="3" id="KW-1003">Cell membrane</keyword>
<feature type="domain" description="Mechanosensitive ion channel MscS C-terminal" evidence="9">
    <location>
        <begin position="185"/>
        <end position="242"/>
    </location>
</feature>
<dbReference type="InterPro" id="IPR011066">
    <property type="entry name" value="MscS_channel_C_sf"/>
</dbReference>
<dbReference type="InterPro" id="IPR006685">
    <property type="entry name" value="MscS_channel_2nd"/>
</dbReference>
<evidence type="ECO:0000313" key="11">
    <source>
        <dbReference type="Proteomes" id="UP000610746"/>
    </source>
</evidence>
<evidence type="ECO:0000259" key="8">
    <source>
        <dbReference type="Pfam" id="PF00924"/>
    </source>
</evidence>
<dbReference type="GO" id="GO:0005886">
    <property type="term" value="C:plasma membrane"/>
    <property type="evidence" value="ECO:0007669"/>
    <property type="project" value="UniProtKB-SubCell"/>
</dbReference>
<comment type="subcellular location">
    <subcellularLocation>
        <location evidence="1">Cell membrane</location>
        <topology evidence="1">Multi-pass membrane protein</topology>
    </subcellularLocation>
</comment>
<evidence type="ECO:0000259" key="9">
    <source>
        <dbReference type="Pfam" id="PF21082"/>
    </source>
</evidence>
<feature type="transmembrane region" description="Helical" evidence="7">
    <location>
        <begin position="23"/>
        <end position="43"/>
    </location>
</feature>
<proteinExistence type="inferred from homology"/>